<dbReference type="InterPro" id="IPR018321">
    <property type="entry name" value="Glucosamine6P_isomerase_CS"/>
</dbReference>
<evidence type="ECO:0000256" key="4">
    <source>
        <dbReference type="RuleBase" id="RU361197"/>
    </source>
</evidence>
<organism evidence="6 7">
    <name type="scientific">Exophiala viscosa</name>
    <dbReference type="NCBI Taxonomy" id="2486360"/>
    <lineage>
        <taxon>Eukaryota</taxon>
        <taxon>Fungi</taxon>
        <taxon>Dikarya</taxon>
        <taxon>Ascomycota</taxon>
        <taxon>Pezizomycotina</taxon>
        <taxon>Eurotiomycetes</taxon>
        <taxon>Chaetothyriomycetidae</taxon>
        <taxon>Chaetothyriales</taxon>
        <taxon>Herpotrichiellaceae</taxon>
        <taxon>Exophiala</taxon>
    </lineage>
</organism>
<dbReference type="GO" id="GO:0006043">
    <property type="term" value="P:glucosamine catabolic process"/>
    <property type="evidence" value="ECO:0007669"/>
    <property type="project" value="TreeGrafter"/>
</dbReference>
<keyword evidence="7" id="KW-1185">Reference proteome</keyword>
<evidence type="ECO:0000256" key="2">
    <source>
        <dbReference type="ARBA" id="ARBA00005526"/>
    </source>
</evidence>
<dbReference type="Proteomes" id="UP001203852">
    <property type="component" value="Unassembled WGS sequence"/>
</dbReference>
<keyword evidence="4" id="KW-0119">Carbohydrate metabolism</keyword>
<dbReference type="SUPFAM" id="SSF100950">
    <property type="entry name" value="NagB/RpiA/CoA transferase-like"/>
    <property type="match status" value="1"/>
</dbReference>
<dbReference type="GO" id="GO:0004342">
    <property type="term" value="F:glucosamine-6-phosphate deaminase activity"/>
    <property type="evidence" value="ECO:0007669"/>
    <property type="project" value="UniProtKB-UniRule"/>
</dbReference>
<dbReference type="NCBIfam" id="TIGR00502">
    <property type="entry name" value="nagB"/>
    <property type="match status" value="1"/>
</dbReference>
<dbReference type="EMBL" id="MU404350">
    <property type="protein sequence ID" value="KAI1618806.1"/>
    <property type="molecule type" value="Genomic_DNA"/>
</dbReference>
<gene>
    <name evidence="6" type="ORF">EDD36DRAFT_480763</name>
</gene>
<dbReference type="InterPro" id="IPR006148">
    <property type="entry name" value="Glc/Gal-6P_isomerase"/>
</dbReference>
<proteinExistence type="inferred from homology"/>
<evidence type="ECO:0000259" key="5">
    <source>
        <dbReference type="Pfam" id="PF01182"/>
    </source>
</evidence>
<dbReference type="GO" id="GO:0005975">
    <property type="term" value="P:carbohydrate metabolic process"/>
    <property type="evidence" value="ECO:0007669"/>
    <property type="project" value="InterPro"/>
</dbReference>
<evidence type="ECO:0000256" key="1">
    <source>
        <dbReference type="ARBA" id="ARBA00000644"/>
    </source>
</evidence>
<feature type="domain" description="Glucosamine/galactosamine-6-phosphate isomerase" evidence="5">
    <location>
        <begin position="8"/>
        <end position="223"/>
    </location>
</feature>
<dbReference type="GO" id="GO:0006046">
    <property type="term" value="P:N-acetylglucosamine catabolic process"/>
    <property type="evidence" value="ECO:0007669"/>
    <property type="project" value="TreeGrafter"/>
</dbReference>
<comment type="similarity">
    <text evidence="2 4">Belongs to the glucosamine/galactosamine-6-phosphate isomerase family.</text>
</comment>
<comment type="catalytic activity">
    <reaction evidence="1 4">
        <text>alpha-D-glucosamine 6-phosphate + H2O = beta-D-fructose 6-phosphate + NH4(+)</text>
        <dbReference type="Rhea" id="RHEA:12172"/>
        <dbReference type="ChEBI" id="CHEBI:15377"/>
        <dbReference type="ChEBI" id="CHEBI:28938"/>
        <dbReference type="ChEBI" id="CHEBI:57634"/>
        <dbReference type="ChEBI" id="CHEBI:75989"/>
        <dbReference type="EC" id="3.5.99.6"/>
    </reaction>
</comment>
<dbReference type="PANTHER" id="PTHR11280">
    <property type="entry name" value="GLUCOSAMINE-6-PHOSPHATE ISOMERASE"/>
    <property type="match status" value="1"/>
</dbReference>
<dbReference type="Gene3D" id="3.40.50.1360">
    <property type="match status" value="1"/>
</dbReference>
<accession>A0AAN6E660</accession>
<dbReference type="PANTHER" id="PTHR11280:SF5">
    <property type="entry name" value="GLUCOSAMINE-6-PHOSPHATE ISOMERASE"/>
    <property type="match status" value="1"/>
</dbReference>
<name>A0AAN6E660_9EURO</name>
<reference evidence="6" key="1">
    <citation type="journal article" date="2022" name="bioRxiv">
        <title>Deciphering the potential niche of two novel black yeast fungi from a biological soil crust based on their genomes, phenotypes, and melanin regulation.</title>
        <authorList>
            <consortium name="DOE Joint Genome Institute"/>
            <person name="Carr E.C."/>
            <person name="Barton Q."/>
            <person name="Grambo S."/>
            <person name="Sullivan M."/>
            <person name="Renfro C.M."/>
            <person name="Kuo A."/>
            <person name="Pangilinan J."/>
            <person name="Lipzen A."/>
            <person name="Keymanesh K."/>
            <person name="Savage E."/>
            <person name="Barry K."/>
            <person name="Grigoriev I.V."/>
            <person name="Riekhof W.R."/>
            <person name="Harris S.S."/>
        </authorList>
    </citation>
    <scope>NUCLEOTIDE SEQUENCE</scope>
    <source>
        <strain evidence="6">JF 03-4F</strain>
    </source>
</reference>
<evidence type="ECO:0000256" key="3">
    <source>
        <dbReference type="ARBA" id="ARBA00022801"/>
    </source>
</evidence>
<protein>
    <recommendedName>
        <fullName evidence="4">Glucosamine-6-phosphate isomerase</fullName>
        <ecNumber evidence="4">3.5.99.6</ecNumber>
    </recommendedName>
    <alternativeName>
        <fullName evidence="4">Glucosamine-6-phosphate isomerase</fullName>
    </alternativeName>
</protein>
<dbReference type="AlphaFoldDB" id="A0AAN6E660"/>
<dbReference type="EC" id="3.5.99.6" evidence="4"/>
<evidence type="ECO:0000313" key="6">
    <source>
        <dbReference type="EMBL" id="KAI1618806.1"/>
    </source>
</evidence>
<dbReference type="Pfam" id="PF01182">
    <property type="entry name" value="Glucosamine_iso"/>
    <property type="match status" value="1"/>
</dbReference>
<dbReference type="GO" id="GO:0005737">
    <property type="term" value="C:cytoplasm"/>
    <property type="evidence" value="ECO:0007669"/>
    <property type="project" value="TreeGrafter"/>
</dbReference>
<keyword evidence="3 4" id="KW-0378">Hydrolase</keyword>
<dbReference type="InterPro" id="IPR004547">
    <property type="entry name" value="Glucosamine6P_isomerase"/>
</dbReference>
<dbReference type="CDD" id="cd01399">
    <property type="entry name" value="GlcN6P_deaminase"/>
    <property type="match status" value="1"/>
</dbReference>
<dbReference type="InterPro" id="IPR037171">
    <property type="entry name" value="NagB/RpiA_transferase-like"/>
</dbReference>
<comment type="caution">
    <text evidence="6">The sequence shown here is derived from an EMBL/GenBank/DDBJ whole genome shotgun (WGS) entry which is preliminary data.</text>
</comment>
<dbReference type="GO" id="GO:0019262">
    <property type="term" value="P:N-acetylneuraminate catabolic process"/>
    <property type="evidence" value="ECO:0007669"/>
    <property type="project" value="TreeGrafter"/>
</dbReference>
<dbReference type="GO" id="GO:0042802">
    <property type="term" value="F:identical protein binding"/>
    <property type="evidence" value="ECO:0007669"/>
    <property type="project" value="TreeGrafter"/>
</dbReference>
<dbReference type="PROSITE" id="PS01161">
    <property type="entry name" value="GLC_GALNAC_ISOMERASE"/>
    <property type="match status" value="1"/>
</dbReference>
<evidence type="ECO:0000313" key="7">
    <source>
        <dbReference type="Proteomes" id="UP001203852"/>
    </source>
</evidence>
<sequence>MIVIIKDDPERASQHVAEHIIRRINAFKPTSSKPFFVLGLPTGDSPRKVYSLLVKRHQAGDICFRHVVTFNMDEYSYRSFMYEHFFSHVDSEPAHINLLNSNSLDKHTECLEYEEKIRRVGGVDLFFGGIGPNGHIAFNEPGSSLASRTRVKTLAYETLLANSRSFAGGVNSVPRLALTVGVQTIMEAREVVIIATGANKAIALQKWIEGGVSHMQPLSRLQRHPHAMLVVDKDATLDLQVRTVKYFNSIETVIPGT</sequence>